<keyword evidence="4" id="KW-0012">Acyltransferase</keyword>
<keyword evidence="8" id="KW-0472">Membrane</keyword>
<comment type="pathway">
    <text evidence="2">Lipid metabolism.</text>
</comment>
<dbReference type="InterPro" id="IPR045034">
    <property type="entry name" value="O-acyltransferase_WSD1-like"/>
</dbReference>
<keyword evidence="8" id="KW-0812">Transmembrane</keyword>
<evidence type="ECO:0000256" key="6">
    <source>
        <dbReference type="ARBA" id="ARBA00047604"/>
    </source>
</evidence>
<evidence type="ECO:0000256" key="1">
    <source>
        <dbReference type="ARBA" id="ARBA00004771"/>
    </source>
</evidence>
<evidence type="ECO:0000256" key="5">
    <source>
        <dbReference type="ARBA" id="ARBA00024360"/>
    </source>
</evidence>
<dbReference type="PANTHER" id="PTHR31650">
    <property type="entry name" value="O-ACYLTRANSFERASE (WSD1-LIKE) FAMILY PROTEIN"/>
    <property type="match status" value="1"/>
</dbReference>
<dbReference type="InterPro" id="IPR009721">
    <property type="entry name" value="O-acyltransferase_WSD1_C"/>
</dbReference>
<comment type="pathway">
    <text evidence="1">Glycerolipid metabolism; triacylglycerol biosynthesis.</text>
</comment>
<dbReference type="InterPro" id="IPR004255">
    <property type="entry name" value="O-acyltransferase_WSD1_N"/>
</dbReference>
<comment type="catalytic activity">
    <reaction evidence="7">
        <text>an acyl-CoA + a 1,2-diacyl-sn-glycerol = a triacyl-sn-glycerol + CoA</text>
        <dbReference type="Rhea" id="RHEA:10868"/>
        <dbReference type="ChEBI" id="CHEBI:17815"/>
        <dbReference type="ChEBI" id="CHEBI:57287"/>
        <dbReference type="ChEBI" id="CHEBI:58342"/>
        <dbReference type="ChEBI" id="CHEBI:64615"/>
        <dbReference type="EC" id="2.3.1.20"/>
    </reaction>
</comment>
<reference evidence="11" key="1">
    <citation type="submission" date="2021-09" db="EMBL/GenBank/DDBJ databases">
        <authorList>
            <consortium name="AG Swart"/>
            <person name="Singh M."/>
            <person name="Singh A."/>
            <person name="Seah K."/>
            <person name="Emmerich C."/>
        </authorList>
    </citation>
    <scope>NUCLEOTIDE SEQUENCE</scope>
    <source>
        <strain evidence="11">ATCC30299</strain>
    </source>
</reference>
<dbReference type="GO" id="GO:0019432">
    <property type="term" value="P:triglyceride biosynthetic process"/>
    <property type="evidence" value="ECO:0007669"/>
    <property type="project" value="TreeGrafter"/>
</dbReference>
<dbReference type="Proteomes" id="UP001162131">
    <property type="component" value="Unassembled WGS sequence"/>
</dbReference>
<evidence type="ECO:0000313" key="11">
    <source>
        <dbReference type="EMBL" id="CAG9333984.1"/>
    </source>
</evidence>
<dbReference type="GO" id="GO:0047196">
    <property type="term" value="F:long-chain-alcohol O-fatty-acyltransferase activity"/>
    <property type="evidence" value="ECO:0007669"/>
    <property type="project" value="UniProtKB-EC"/>
</dbReference>
<name>A0AAU9K7T1_9CILI</name>
<feature type="transmembrane region" description="Helical" evidence="8">
    <location>
        <begin position="7"/>
        <end position="32"/>
    </location>
</feature>
<sequence>MIDLAIVLLWTVCFFYLYTSYGFLYIIGWSIITWATLNWMPLLFGYERVSGSDGIWLLDSPTNKMFITSIGILERITADQMKDIVRASHESESRAKKVIKLLFWRFYWKKDKNYNFDNHFETISNKMDKNDFQQLVNSLVTKELDPKHPPHKVIFVENYENDSSAFILRFHHAFADGLSMVSRVVWPSDEGSDKIFFQPPRPTFLKSIFLWTLAVISLPYSVISLALLKMNKNKLHGMPLTGKKTMYWTNDINFSDVGAICKKRKITFNDFLTASVIQALNEYAGCDLGELVSYIPFSLRGQPTDGTCLPLENDFAALLVRLPKGDFETLLNKCSSLFNKLKSSLQPFSIMLAMKLMGKILPPSLSKQIMYFFANKATLLFSNVPGPKKEVRYKGKLMRRVISMSPTIGTSGISITSFSYNGYFLVTCYADVAAMPDVQAFIKIVEKNILEEISTLK</sequence>
<evidence type="ECO:0000256" key="3">
    <source>
        <dbReference type="ARBA" id="ARBA00022679"/>
    </source>
</evidence>
<gene>
    <name evidence="11" type="ORF">BSTOLATCC_MIC59790</name>
</gene>
<protein>
    <recommendedName>
        <fullName evidence="13">Diacylglycerol O-acyltransferase</fullName>
    </recommendedName>
</protein>
<dbReference type="AlphaFoldDB" id="A0AAU9K7T1"/>
<evidence type="ECO:0000259" key="9">
    <source>
        <dbReference type="Pfam" id="PF03007"/>
    </source>
</evidence>
<evidence type="ECO:0000256" key="4">
    <source>
        <dbReference type="ARBA" id="ARBA00023315"/>
    </source>
</evidence>
<dbReference type="PANTHER" id="PTHR31650:SF1">
    <property type="entry name" value="WAX ESTER SYNTHASE_DIACYLGLYCEROL ACYLTRANSFERASE 4-RELATED"/>
    <property type="match status" value="1"/>
</dbReference>
<dbReference type="GO" id="GO:0005886">
    <property type="term" value="C:plasma membrane"/>
    <property type="evidence" value="ECO:0007669"/>
    <property type="project" value="TreeGrafter"/>
</dbReference>
<evidence type="ECO:0008006" key="13">
    <source>
        <dbReference type="Google" id="ProtNLM"/>
    </source>
</evidence>
<comment type="caution">
    <text evidence="11">The sequence shown here is derived from an EMBL/GenBank/DDBJ whole genome shotgun (WGS) entry which is preliminary data.</text>
</comment>
<dbReference type="EMBL" id="CAJZBQ010000057">
    <property type="protein sequence ID" value="CAG9333984.1"/>
    <property type="molecule type" value="Genomic_DNA"/>
</dbReference>
<feature type="domain" description="O-acyltransferase WSD1 C-terminal" evidence="10">
    <location>
        <begin position="313"/>
        <end position="449"/>
    </location>
</feature>
<dbReference type="Pfam" id="PF06974">
    <property type="entry name" value="WS_DGAT_C"/>
    <property type="match status" value="1"/>
</dbReference>
<comment type="similarity">
    <text evidence="5">In the N-terminal section; belongs to the long-chain O-acyltransferase family.</text>
</comment>
<organism evidence="11 12">
    <name type="scientific">Blepharisma stoltei</name>
    <dbReference type="NCBI Taxonomy" id="1481888"/>
    <lineage>
        <taxon>Eukaryota</taxon>
        <taxon>Sar</taxon>
        <taxon>Alveolata</taxon>
        <taxon>Ciliophora</taxon>
        <taxon>Postciliodesmatophora</taxon>
        <taxon>Heterotrichea</taxon>
        <taxon>Heterotrichida</taxon>
        <taxon>Blepharismidae</taxon>
        <taxon>Blepharisma</taxon>
    </lineage>
</organism>
<evidence type="ECO:0000256" key="7">
    <source>
        <dbReference type="ARBA" id="ARBA00048109"/>
    </source>
</evidence>
<evidence type="ECO:0000259" key="10">
    <source>
        <dbReference type="Pfam" id="PF06974"/>
    </source>
</evidence>
<keyword evidence="8" id="KW-1133">Transmembrane helix</keyword>
<keyword evidence="12" id="KW-1185">Reference proteome</keyword>
<dbReference type="Pfam" id="PF03007">
    <property type="entry name" value="WS_DGAT_cat"/>
    <property type="match status" value="1"/>
</dbReference>
<evidence type="ECO:0000256" key="8">
    <source>
        <dbReference type="SAM" id="Phobius"/>
    </source>
</evidence>
<evidence type="ECO:0000256" key="2">
    <source>
        <dbReference type="ARBA" id="ARBA00005189"/>
    </source>
</evidence>
<comment type="catalytic activity">
    <reaction evidence="6">
        <text>a long chain fatty alcohol + a fatty acyl-CoA = a long-chain alcohol wax ester + CoA</text>
        <dbReference type="Rhea" id="RHEA:38443"/>
        <dbReference type="ChEBI" id="CHEBI:17135"/>
        <dbReference type="ChEBI" id="CHEBI:57287"/>
        <dbReference type="ChEBI" id="CHEBI:77636"/>
        <dbReference type="ChEBI" id="CHEBI:235323"/>
        <dbReference type="EC" id="2.3.1.75"/>
    </reaction>
</comment>
<dbReference type="GO" id="GO:0004144">
    <property type="term" value="F:diacylglycerol O-acyltransferase activity"/>
    <property type="evidence" value="ECO:0007669"/>
    <property type="project" value="UniProtKB-EC"/>
</dbReference>
<accession>A0AAU9K7T1</accession>
<keyword evidence="3" id="KW-0808">Transferase</keyword>
<evidence type="ECO:0000313" key="12">
    <source>
        <dbReference type="Proteomes" id="UP001162131"/>
    </source>
</evidence>
<proteinExistence type="inferred from homology"/>
<feature type="domain" description="O-acyltransferase WSD1-like N-terminal" evidence="9">
    <location>
        <begin position="56"/>
        <end position="181"/>
    </location>
</feature>
<feature type="transmembrane region" description="Helical" evidence="8">
    <location>
        <begin position="208"/>
        <end position="228"/>
    </location>
</feature>